<dbReference type="Proteomes" id="UP000248066">
    <property type="component" value="Unassembled WGS sequence"/>
</dbReference>
<evidence type="ECO:0000313" key="1">
    <source>
        <dbReference type="EMBL" id="PYZ97628.1"/>
    </source>
</evidence>
<dbReference type="AlphaFoldDB" id="A0A2W0HVC7"/>
<evidence type="ECO:0000313" key="2">
    <source>
        <dbReference type="Proteomes" id="UP000248066"/>
    </source>
</evidence>
<dbReference type="EMBL" id="PDOF01000001">
    <property type="protein sequence ID" value="PYZ97628.1"/>
    <property type="molecule type" value="Genomic_DNA"/>
</dbReference>
<dbReference type="RefSeq" id="WP_110516894.1">
    <property type="nucleotide sequence ID" value="NZ_PDOF01000001.1"/>
</dbReference>
<name>A0A2W0HVC7_9BACI</name>
<organism evidence="1 2">
    <name type="scientific">Alteribacter lacisalsi</name>
    <dbReference type="NCBI Taxonomy" id="2045244"/>
    <lineage>
        <taxon>Bacteria</taxon>
        <taxon>Bacillati</taxon>
        <taxon>Bacillota</taxon>
        <taxon>Bacilli</taxon>
        <taxon>Bacillales</taxon>
        <taxon>Bacillaceae</taxon>
        <taxon>Alteribacter</taxon>
    </lineage>
</organism>
<reference evidence="1 2" key="1">
    <citation type="submission" date="2017-10" db="EMBL/GenBank/DDBJ databases">
        <title>Bacillus sp. nov., a halophilic bacterium isolated from a Yangshapao Lake.</title>
        <authorList>
            <person name="Wang H."/>
        </authorList>
    </citation>
    <scope>NUCLEOTIDE SEQUENCE [LARGE SCALE GENOMIC DNA]</scope>
    <source>
        <strain evidence="1 2">YSP-3</strain>
    </source>
</reference>
<accession>A0A2W0HVC7</accession>
<dbReference type="OrthoDB" id="9870384at2"/>
<keyword evidence="2" id="KW-1185">Reference proteome</keyword>
<gene>
    <name evidence="1" type="ORF">CR205_03260</name>
</gene>
<proteinExistence type="predicted"/>
<protein>
    <submittedName>
        <fullName evidence="1">Uncharacterized protein</fullName>
    </submittedName>
</protein>
<comment type="caution">
    <text evidence="1">The sequence shown here is derived from an EMBL/GenBank/DDBJ whole genome shotgun (WGS) entry which is preliminary data.</text>
</comment>
<sequence>MFVKINAIEEEGVFFHVSDPVTRSLAGFARKVQSNPGAYQLSVIGQGAFTPDQVKLINEEIDRMFSRSLQ</sequence>